<dbReference type="EMBL" id="CAJVPU010004983">
    <property type="protein sequence ID" value="CAG8540835.1"/>
    <property type="molecule type" value="Genomic_DNA"/>
</dbReference>
<feature type="non-terminal residue" evidence="1">
    <location>
        <position position="261"/>
    </location>
</feature>
<accession>A0ACA9LQN0</accession>
<evidence type="ECO:0000313" key="2">
    <source>
        <dbReference type="Proteomes" id="UP000789702"/>
    </source>
</evidence>
<proteinExistence type="predicted"/>
<gene>
    <name evidence="1" type="ORF">DHETER_LOCUS4796</name>
</gene>
<protein>
    <submittedName>
        <fullName evidence="1">1628_t:CDS:1</fullName>
    </submittedName>
</protein>
<dbReference type="Proteomes" id="UP000789702">
    <property type="component" value="Unassembled WGS sequence"/>
</dbReference>
<comment type="caution">
    <text evidence="1">The sequence shown here is derived from an EMBL/GenBank/DDBJ whole genome shotgun (WGS) entry which is preliminary data.</text>
</comment>
<reference evidence="1" key="1">
    <citation type="submission" date="2021-06" db="EMBL/GenBank/DDBJ databases">
        <authorList>
            <person name="Kallberg Y."/>
            <person name="Tangrot J."/>
            <person name="Rosling A."/>
        </authorList>
    </citation>
    <scope>NUCLEOTIDE SEQUENCE</scope>
    <source>
        <strain evidence="1">IL203A</strain>
    </source>
</reference>
<organism evidence="1 2">
    <name type="scientific">Dentiscutata heterogama</name>
    <dbReference type="NCBI Taxonomy" id="1316150"/>
    <lineage>
        <taxon>Eukaryota</taxon>
        <taxon>Fungi</taxon>
        <taxon>Fungi incertae sedis</taxon>
        <taxon>Mucoromycota</taxon>
        <taxon>Glomeromycotina</taxon>
        <taxon>Glomeromycetes</taxon>
        <taxon>Diversisporales</taxon>
        <taxon>Gigasporaceae</taxon>
        <taxon>Dentiscutata</taxon>
    </lineage>
</organism>
<keyword evidence="2" id="KW-1185">Reference proteome</keyword>
<name>A0ACA9LQN0_9GLOM</name>
<evidence type="ECO:0000313" key="1">
    <source>
        <dbReference type="EMBL" id="CAG8540835.1"/>
    </source>
</evidence>
<sequence length="261" mass="29775">MSVSDLSKYTSEFLENLTDDKKWNQGRQHLRDGFKFSSDQSSCKIAIASPPKDLEEEIIREITKRILQNRYGFSRRQVDDLFSTQKNGKGKIPVKALIDTTSKYNTISKHLFDKLESDHRLEGIVGDDLIGEEIKGLDLQFCIKKKWQSLDDTELIDFQIHKNPLFDLVLRQDCIPLFDEDFNKTSSTKNNLSKLTESKPGLAQEESKKNNIKYSTDASSNSDTSNSNSSNSSTSSSKIEVTHVHKTKAVKKHSIRKRKVK</sequence>